<sequence>MNNFLLEKIINDELNINDFKDHCPNGLQVEGCSDVNKIITGVSACKNLLEVSVKKKADAIIVHHGYFWKNEHLVIKGIKKNRLKILLNNNINLYAYHLPLDAHKKMGNNTQLAYVLGIKIKGQINQFVQFGILRNPLTPSELTVILESRLGRKILHCGNDVKKEIYKIAWCSGSGHSFILEAAEFGVDAFITGEISEQSFHIAKEMMIHMYIAGHHATERYGLKELTKWLINNYGLDVNFVDIYNIA</sequence>
<dbReference type="PANTHER" id="PTHR13799">
    <property type="entry name" value="NGG1 INTERACTING FACTOR 3"/>
    <property type="match status" value="1"/>
</dbReference>
<keyword evidence="4" id="KW-1185">Reference proteome</keyword>
<proteinExistence type="inferred from homology"/>
<dbReference type="SUPFAM" id="SSF102705">
    <property type="entry name" value="NIF3 (NGG1p interacting factor 3)-like"/>
    <property type="match status" value="1"/>
</dbReference>
<dbReference type="Gene3D" id="3.40.1390.30">
    <property type="entry name" value="NIF3 (NGG1p interacting factor 3)-like"/>
    <property type="match status" value="2"/>
</dbReference>
<keyword evidence="2" id="KW-0479">Metal-binding</keyword>
<dbReference type="InterPro" id="IPR036069">
    <property type="entry name" value="DUF34/NIF3_sf"/>
</dbReference>
<evidence type="ECO:0000256" key="2">
    <source>
        <dbReference type="ARBA" id="ARBA00022723"/>
    </source>
</evidence>
<dbReference type="Proteomes" id="UP001497533">
    <property type="component" value="Chromosome"/>
</dbReference>
<reference evidence="3" key="1">
    <citation type="submission" date="2024-04" db="EMBL/GenBank/DDBJ databases">
        <authorList>
            <person name="Manzano-Marin A."/>
            <person name="Manzano-Marin A."/>
            <person name="Alejandro Manzano Marin A."/>
        </authorList>
    </citation>
    <scope>NUCLEOTIDE SEQUENCE [LARGE SCALE GENOMIC DNA]</scope>
    <source>
        <strain evidence="3">TABTEA</strain>
    </source>
</reference>
<evidence type="ECO:0000313" key="4">
    <source>
        <dbReference type="Proteomes" id="UP001497533"/>
    </source>
</evidence>
<evidence type="ECO:0000313" key="3">
    <source>
        <dbReference type="EMBL" id="CAL1328998.1"/>
    </source>
</evidence>
<dbReference type="Pfam" id="PF01784">
    <property type="entry name" value="DUF34_NIF3"/>
    <property type="match status" value="1"/>
</dbReference>
<dbReference type="RefSeq" id="WP_341765057.1">
    <property type="nucleotide sequence ID" value="NZ_OZ034688.1"/>
</dbReference>
<accession>A0ABM9NNE4</accession>
<name>A0ABM9NNE4_9GAMM</name>
<protein>
    <submittedName>
        <fullName evidence="3">GTP cyclohydrolase 1 type 2 homolog</fullName>
    </submittedName>
</protein>
<evidence type="ECO:0000256" key="1">
    <source>
        <dbReference type="ARBA" id="ARBA00006964"/>
    </source>
</evidence>
<gene>
    <name evidence="3" type="primary">ybgI</name>
    <name evidence="3" type="ORF">PRHACTZTBTEA_062</name>
</gene>
<dbReference type="NCBIfam" id="TIGR00486">
    <property type="entry name" value="YbgI_SA1388"/>
    <property type="match status" value="1"/>
</dbReference>
<comment type="similarity">
    <text evidence="1">Belongs to the GTP cyclohydrolase I type 2/NIF3 family.</text>
</comment>
<dbReference type="InterPro" id="IPR002678">
    <property type="entry name" value="DUF34/NIF3"/>
</dbReference>
<organism evidence="3 4">
    <name type="scientific">Candidatus Providencia siddallii</name>
    <dbReference type="NCBI Taxonomy" id="1715285"/>
    <lineage>
        <taxon>Bacteria</taxon>
        <taxon>Pseudomonadati</taxon>
        <taxon>Pseudomonadota</taxon>
        <taxon>Gammaproteobacteria</taxon>
        <taxon>Enterobacterales</taxon>
        <taxon>Morganellaceae</taxon>
        <taxon>Providencia</taxon>
    </lineage>
</organism>
<dbReference type="EMBL" id="OZ034688">
    <property type="protein sequence ID" value="CAL1328998.1"/>
    <property type="molecule type" value="Genomic_DNA"/>
</dbReference>
<dbReference type="PANTHER" id="PTHR13799:SF14">
    <property type="entry name" value="GTP CYCLOHYDROLASE 1 TYPE 2 HOMOLOG"/>
    <property type="match status" value="1"/>
</dbReference>